<name>A0AAF3FKF8_9BILA</name>
<dbReference type="CDD" id="cd00882">
    <property type="entry name" value="Ras_like_GTPase"/>
    <property type="match status" value="1"/>
</dbReference>
<protein>
    <submittedName>
        <fullName evidence="2">Uncharacterized protein</fullName>
    </submittedName>
</protein>
<reference evidence="2" key="1">
    <citation type="submission" date="2024-02" db="UniProtKB">
        <authorList>
            <consortium name="WormBaseParasite"/>
        </authorList>
    </citation>
    <scope>IDENTIFICATION</scope>
</reference>
<dbReference type="InterPro" id="IPR027417">
    <property type="entry name" value="P-loop_NTPase"/>
</dbReference>
<accession>A0AAF3FKF8</accession>
<dbReference type="Gene3D" id="3.40.50.300">
    <property type="entry name" value="P-loop containing nucleotide triphosphate hydrolases"/>
    <property type="match status" value="1"/>
</dbReference>
<dbReference type="Proteomes" id="UP000887575">
    <property type="component" value="Unassembled WGS sequence"/>
</dbReference>
<dbReference type="GO" id="GO:0003924">
    <property type="term" value="F:GTPase activity"/>
    <property type="evidence" value="ECO:0007669"/>
    <property type="project" value="InterPro"/>
</dbReference>
<sequence>MGAGKTTVVSTLLGQLVQKDYSMTFEPKVFSKRVRVGKEDYSTIIIVDTPGIETMSYLNVPLFSNDVTFCYVFDANRPGALREIEEDFIQKTHKIRGDNVGFLIGTHHDTLSSSSGVSPIEGATFAEDNNLYYIQFKKGISPTELEQQLLQSQSRRLDDEDEE</sequence>
<proteinExistence type="predicted"/>
<dbReference type="Pfam" id="PF00071">
    <property type="entry name" value="Ras"/>
    <property type="match status" value="1"/>
</dbReference>
<organism evidence="1 2">
    <name type="scientific">Mesorhabditis belari</name>
    <dbReference type="NCBI Taxonomy" id="2138241"/>
    <lineage>
        <taxon>Eukaryota</taxon>
        <taxon>Metazoa</taxon>
        <taxon>Ecdysozoa</taxon>
        <taxon>Nematoda</taxon>
        <taxon>Chromadorea</taxon>
        <taxon>Rhabditida</taxon>
        <taxon>Rhabditina</taxon>
        <taxon>Rhabditomorpha</taxon>
        <taxon>Rhabditoidea</taxon>
        <taxon>Rhabditidae</taxon>
        <taxon>Mesorhabditinae</taxon>
        <taxon>Mesorhabditis</taxon>
    </lineage>
</organism>
<dbReference type="WBParaSite" id="MBELARI_LOCUS7120">
    <property type="protein sequence ID" value="MBELARI_LOCUS7120"/>
    <property type="gene ID" value="MBELARI_LOCUS7120"/>
</dbReference>
<dbReference type="InterPro" id="IPR001806">
    <property type="entry name" value="Small_GTPase"/>
</dbReference>
<keyword evidence="1" id="KW-1185">Reference proteome</keyword>
<dbReference type="GO" id="GO:0005525">
    <property type="term" value="F:GTP binding"/>
    <property type="evidence" value="ECO:0007669"/>
    <property type="project" value="InterPro"/>
</dbReference>
<evidence type="ECO:0000313" key="1">
    <source>
        <dbReference type="Proteomes" id="UP000887575"/>
    </source>
</evidence>
<dbReference type="SUPFAM" id="SSF52540">
    <property type="entry name" value="P-loop containing nucleoside triphosphate hydrolases"/>
    <property type="match status" value="1"/>
</dbReference>
<dbReference type="AlphaFoldDB" id="A0AAF3FKF8"/>
<evidence type="ECO:0000313" key="2">
    <source>
        <dbReference type="WBParaSite" id="MBELARI_LOCUS7120"/>
    </source>
</evidence>